<feature type="compositionally biased region" description="Basic and acidic residues" evidence="5">
    <location>
        <begin position="150"/>
        <end position="162"/>
    </location>
</feature>
<dbReference type="EMBL" id="JAGHQM010003219">
    <property type="protein sequence ID" value="KAH0547621.1"/>
    <property type="molecule type" value="Genomic_DNA"/>
</dbReference>
<evidence type="ECO:0008006" key="9">
    <source>
        <dbReference type="Google" id="ProtNLM"/>
    </source>
</evidence>
<keyword evidence="4 6" id="KW-0472">Membrane</keyword>
<dbReference type="GO" id="GO:0022857">
    <property type="term" value="F:transmembrane transporter activity"/>
    <property type="evidence" value="ECO:0007669"/>
    <property type="project" value="TreeGrafter"/>
</dbReference>
<evidence type="ECO:0000313" key="7">
    <source>
        <dbReference type="EMBL" id="KAH0547621.1"/>
    </source>
</evidence>
<evidence type="ECO:0000256" key="4">
    <source>
        <dbReference type="ARBA" id="ARBA00023136"/>
    </source>
</evidence>
<evidence type="ECO:0000256" key="1">
    <source>
        <dbReference type="ARBA" id="ARBA00004141"/>
    </source>
</evidence>
<keyword evidence="2 6" id="KW-0812">Transmembrane</keyword>
<dbReference type="PANTHER" id="PTHR23507:SF8">
    <property type="entry name" value="MFS GENERAL SUBSTRATE TRANSPORTER"/>
    <property type="match status" value="1"/>
</dbReference>
<feature type="transmembrane region" description="Helical" evidence="6">
    <location>
        <begin position="199"/>
        <end position="224"/>
    </location>
</feature>
<dbReference type="AlphaFoldDB" id="A0A9P8L703"/>
<dbReference type="InterPro" id="IPR036259">
    <property type="entry name" value="MFS_trans_sf"/>
</dbReference>
<feature type="transmembrane region" description="Helical" evidence="6">
    <location>
        <begin position="236"/>
        <end position="261"/>
    </location>
</feature>
<feature type="non-terminal residue" evidence="7">
    <location>
        <position position="399"/>
    </location>
</feature>
<sequence length="399" mass="43000">MDLGGWSVLNRGLLDYYPTKQPQDCEPQLTALGAALANASELPIEAIFVAPFLRLLGGGAIVATTNLFAILADTTPDEAQRTKQFGYFQSVSQVTQLLSPVLGSITMTENLFLPFLIAISMFFLSSLILAVFPDTRNVVDEQTDLSTDESGEREPLLRRGDGQHPSTSHVSFRRHMVQAFRRTQGELHDAGMLFVSSKNVSLCLAVFLVISLAGSAYGTLIQYISLRYSWKVAEAGYIYTIKAGCSIILYTLIVPLGLNFLVKKRGHTKLLANVWAAKASLVAHCVGMLGIAVSLNIWILIPCKISAMSIKLLSCINRFTPTALILYTLGSSLGLFMLSLLTSAAYDAIDTVHTARIYSASGLVEAIGSLVGVPLITALWTVSINAGGLALGFPFLVSS</sequence>
<dbReference type="GO" id="GO:0016020">
    <property type="term" value="C:membrane"/>
    <property type="evidence" value="ECO:0007669"/>
    <property type="project" value="UniProtKB-SubCell"/>
</dbReference>
<name>A0A9P8L703_9PEZI</name>
<accession>A0A9P8L703</accession>
<proteinExistence type="predicted"/>
<evidence type="ECO:0000256" key="2">
    <source>
        <dbReference type="ARBA" id="ARBA00022692"/>
    </source>
</evidence>
<keyword evidence="8" id="KW-1185">Reference proteome</keyword>
<comment type="caution">
    <text evidence="7">The sequence shown here is derived from an EMBL/GenBank/DDBJ whole genome shotgun (WGS) entry which is preliminary data.</text>
</comment>
<protein>
    <recommendedName>
        <fullName evidence="9">MFS transporter</fullName>
    </recommendedName>
</protein>
<dbReference type="PANTHER" id="PTHR23507">
    <property type="entry name" value="ZGC:174356"/>
    <property type="match status" value="1"/>
</dbReference>
<gene>
    <name evidence="7" type="ORF">GP486_008414</name>
</gene>
<feature type="transmembrane region" description="Helical" evidence="6">
    <location>
        <begin position="366"/>
        <end position="397"/>
    </location>
</feature>
<evidence type="ECO:0000256" key="5">
    <source>
        <dbReference type="SAM" id="MobiDB-lite"/>
    </source>
</evidence>
<evidence type="ECO:0000256" key="3">
    <source>
        <dbReference type="ARBA" id="ARBA00022989"/>
    </source>
</evidence>
<feature type="transmembrane region" description="Helical" evidence="6">
    <location>
        <begin position="281"/>
        <end position="303"/>
    </location>
</feature>
<keyword evidence="3 6" id="KW-1133">Transmembrane helix</keyword>
<dbReference type="Proteomes" id="UP000750711">
    <property type="component" value="Unassembled WGS sequence"/>
</dbReference>
<feature type="transmembrane region" description="Helical" evidence="6">
    <location>
        <begin position="111"/>
        <end position="132"/>
    </location>
</feature>
<organism evidence="7 8">
    <name type="scientific">Trichoglossum hirsutum</name>
    <dbReference type="NCBI Taxonomy" id="265104"/>
    <lineage>
        <taxon>Eukaryota</taxon>
        <taxon>Fungi</taxon>
        <taxon>Dikarya</taxon>
        <taxon>Ascomycota</taxon>
        <taxon>Pezizomycotina</taxon>
        <taxon>Geoglossomycetes</taxon>
        <taxon>Geoglossales</taxon>
        <taxon>Geoglossaceae</taxon>
        <taxon>Trichoglossum</taxon>
    </lineage>
</organism>
<dbReference type="SUPFAM" id="SSF103473">
    <property type="entry name" value="MFS general substrate transporter"/>
    <property type="match status" value="1"/>
</dbReference>
<feature type="region of interest" description="Disordered" evidence="5">
    <location>
        <begin position="142"/>
        <end position="168"/>
    </location>
</feature>
<comment type="subcellular location">
    <subcellularLocation>
        <location evidence="1">Membrane</location>
        <topology evidence="1">Multi-pass membrane protein</topology>
    </subcellularLocation>
</comment>
<evidence type="ECO:0000256" key="6">
    <source>
        <dbReference type="SAM" id="Phobius"/>
    </source>
</evidence>
<feature type="transmembrane region" description="Helical" evidence="6">
    <location>
        <begin position="324"/>
        <end position="346"/>
    </location>
</feature>
<dbReference type="Gene3D" id="1.20.1250.20">
    <property type="entry name" value="MFS general substrate transporter like domains"/>
    <property type="match status" value="1"/>
</dbReference>
<evidence type="ECO:0000313" key="8">
    <source>
        <dbReference type="Proteomes" id="UP000750711"/>
    </source>
</evidence>
<reference evidence="7" key="1">
    <citation type="submission" date="2021-03" db="EMBL/GenBank/DDBJ databases">
        <title>Comparative genomics and phylogenomic investigation of the class Geoglossomycetes provide insights into ecological specialization and systematics.</title>
        <authorList>
            <person name="Melie T."/>
            <person name="Pirro S."/>
            <person name="Miller A.N."/>
            <person name="Quandt A."/>
        </authorList>
    </citation>
    <scope>NUCLEOTIDE SEQUENCE</scope>
    <source>
        <strain evidence="7">CAQ_001_2017</strain>
    </source>
</reference>